<accession>A0A942I4Z8</accession>
<dbReference type="CDD" id="cd01949">
    <property type="entry name" value="GGDEF"/>
    <property type="match status" value="1"/>
</dbReference>
<feature type="region of interest" description="Disordered" evidence="1">
    <location>
        <begin position="358"/>
        <end position="391"/>
    </location>
</feature>
<feature type="transmembrane region" description="Helical" evidence="2">
    <location>
        <begin position="27"/>
        <end position="45"/>
    </location>
</feature>
<dbReference type="EC" id="2.7.7.65" evidence="4"/>
<keyword evidence="5" id="KW-1185">Reference proteome</keyword>
<dbReference type="NCBIfam" id="TIGR00254">
    <property type="entry name" value="GGDEF"/>
    <property type="match status" value="1"/>
</dbReference>
<feature type="transmembrane region" description="Helical" evidence="2">
    <location>
        <begin position="171"/>
        <end position="192"/>
    </location>
</feature>
<feature type="compositionally biased region" description="Low complexity" evidence="1">
    <location>
        <begin position="376"/>
        <end position="391"/>
    </location>
</feature>
<feature type="transmembrane region" description="Helical" evidence="2">
    <location>
        <begin position="93"/>
        <end position="114"/>
    </location>
</feature>
<feature type="transmembrane region" description="Helical" evidence="2">
    <location>
        <begin position="51"/>
        <end position="73"/>
    </location>
</feature>
<keyword evidence="4" id="KW-0808">Transferase</keyword>
<dbReference type="Gene3D" id="3.30.70.270">
    <property type="match status" value="1"/>
</dbReference>
<dbReference type="PANTHER" id="PTHR46663:SF4">
    <property type="entry name" value="DIGUANYLATE CYCLASE DGCT-RELATED"/>
    <property type="match status" value="1"/>
</dbReference>
<dbReference type="Pfam" id="PF00990">
    <property type="entry name" value="GGDEF"/>
    <property type="match status" value="1"/>
</dbReference>
<feature type="domain" description="GGDEF" evidence="3">
    <location>
        <begin position="236"/>
        <end position="370"/>
    </location>
</feature>
<dbReference type="InterPro" id="IPR029787">
    <property type="entry name" value="Nucleotide_cyclase"/>
</dbReference>
<proteinExistence type="predicted"/>
<feature type="transmembrane region" description="Helical" evidence="2">
    <location>
        <begin position="120"/>
        <end position="139"/>
    </location>
</feature>
<dbReference type="EMBL" id="JAGXTP010000001">
    <property type="protein sequence ID" value="MBS3848091.1"/>
    <property type="molecule type" value="Genomic_DNA"/>
</dbReference>
<sequence length="391" mass="41207">MNVRPMLRQTEQIDVYKALVSALADNLLPTVAIGAAFLGVGLYAFSETGAVAALGITILGVVASVLKAVLILFHLRALAQGAPTLAVIKRFEAAHAVTTWCMAGLIGALCAFLFSLPTLSLHLVATALLFGYCAGLATRISVRPKIAMGAVILAAGVAIVAAMVFTQDARFLIGAVFVLFLVSAVETIAYLHRNACGLITMRLQMAQLARLDPLTSLSNRLGLQEAVEELPRDASGSIAVHTFDLDGFKAVNDQFGHAAGDRLLQALSERLRRLVGENDIVARVGGDEFVVLQPDLDGQSDPERLAQRIHRDLTEPYELGTDQPISVGLSLGYSIAPVRTASLDALLHEADAASYKVKRNGGGFRPHNAPPSGPGSARKNSAARAAASLAS</sequence>
<dbReference type="InterPro" id="IPR000160">
    <property type="entry name" value="GGDEF_dom"/>
</dbReference>
<evidence type="ECO:0000259" key="3">
    <source>
        <dbReference type="PROSITE" id="PS50887"/>
    </source>
</evidence>
<evidence type="ECO:0000256" key="2">
    <source>
        <dbReference type="SAM" id="Phobius"/>
    </source>
</evidence>
<dbReference type="AlphaFoldDB" id="A0A942I4Z8"/>
<keyword evidence="2" id="KW-0812">Transmembrane</keyword>
<keyword evidence="4" id="KW-0548">Nucleotidyltransferase</keyword>
<protein>
    <submittedName>
        <fullName evidence="4">Diguanylate cyclase</fullName>
        <ecNumber evidence="4">2.7.7.65</ecNumber>
    </submittedName>
</protein>
<evidence type="ECO:0000256" key="1">
    <source>
        <dbReference type="SAM" id="MobiDB-lite"/>
    </source>
</evidence>
<dbReference type="InterPro" id="IPR043128">
    <property type="entry name" value="Rev_trsase/Diguanyl_cyclase"/>
</dbReference>
<keyword evidence="2" id="KW-1133">Transmembrane helix</keyword>
<keyword evidence="2" id="KW-0472">Membrane</keyword>
<dbReference type="GO" id="GO:0052621">
    <property type="term" value="F:diguanylate cyclase activity"/>
    <property type="evidence" value="ECO:0007669"/>
    <property type="project" value="UniProtKB-EC"/>
</dbReference>
<name>A0A942I4Z8_9HYPH</name>
<dbReference type="SUPFAM" id="SSF55073">
    <property type="entry name" value="Nucleotide cyclase"/>
    <property type="match status" value="1"/>
</dbReference>
<dbReference type="RefSeq" id="WP_212657664.1">
    <property type="nucleotide sequence ID" value="NZ_JAGXTP010000001.1"/>
</dbReference>
<reference evidence="4" key="1">
    <citation type="submission" date="2021-04" db="EMBL/GenBank/DDBJ databases">
        <title>Devosia litorisediminis sp. nov., isolated from a sand dune.</title>
        <authorList>
            <person name="Park S."/>
            <person name="Yoon J.-H."/>
        </authorList>
    </citation>
    <scope>NUCLEOTIDE SEQUENCE</scope>
    <source>
        <strain evidence="4">BSSL-BM10</strain>
    </source>
</reference>
<gene>
    <name evidence="4" type="ORF">KD146_05200</name>
</gene>
<dbReference type="PROSITE" id="PS50887">
    <property type="entry name" value="GGDEF"/>
    <property type="match status" value="1"/>
</dbReference>
<dbReference type="PANTHER" id="PTHR46663">
    <property type="entry name" value="DIGUANYLATE CYCLASE DGCT-RELATED"/>
    <property type="match status" value="1"/>
</dbReference>
<dbReference type="Proteomes" id="UP000678281">
    <property type="component" value="Unassembled WGS sequence"/>
</dbReference>
<comment type="caution">
    <text evidence="4">The sequence shown here is derived from an EMBL/GenBank/DDBJ whole genome shotgun (WGS) entry which is preliminary data.</text>
</comment>
<evidence type="ECO:0000313" key="4">
    <source>
        <dbReference type="EMBL" id="MBS3848091.1"/>
    </source>
</evidence>
<organism evidence="4 5">
    <name type="scientific">Devosia litorisediminis</name>
    <dbReference type="NCBI Taxonomy" id="2829817"/>
    <lineage>
        <taxon>Bacteria</taxon>
        <taxon>Pseudomonadati</taxon>
        <taxon>Pseudomonadota</taxon>
        <taxon>Alphaproteobacteria</taxon>
        <taxon>Hyphomicrobiales</taxon>
        <taxon>Devosiaceae</taxon>
        <taxon>Devosia</taxon>
    </lineage>
</organism>
<dbReference type="InterPro" id="IPR052163">
    <property type="entry name" value="DGC-Regulatory_Protein"/>
</dbReference>
<dbReference type="SMART" id="SM00267">
    <property type="entry name" value="GGDEF"/>
    <property type="match status" value="1"/>
</dbReference>
<feature type="transmembrane region" description="Helical" evidence="2">
    <location>
        <begin position="146"/>
        <end position="165"/>
    </location>
</feature>
<evidence type="ECO:0000313" key="5">
    <source>
        <dbReference type="Proteomes" id="UP000678281"/>
    </source>
</evidence>